<dbReference type="OrthoDB" id="2139465at2"/>
<dbReference type="Gene3D" id="3.10.129.10">
    <property type="entry name" value="Hotdog Thioesterase"/>
    <property type="match status" value="1"/>
</dbReference>
<dbReference type="GO" id="GO:0005829">
    <property type="term" value="C:cytosol"/>
    <property type="evidence" value="ECO:0007669"/>
    <property type="project" value="TreeGrafter"/>
</dbReference>
<sequence>MFKHLEDRAKGTFWDFLGCKLHSLESNKVVISLEIKPHHLNPIGIVHGGVSTTMLDNAMGISALLTRPGEKMVTSNLNVHFVAPLKLGTIYATAEVIHQSRKSLTVSGSVTDEQGQLGTYGTGSFRVI</sequence>
<dbReference type="SUPFAM" id="SSF54637">
    <property type="entry name" value="Thioesterase/thiol ester dehydrase-isomerase"/>
    <property type="match status" value="1"/>
</dbReference>
<evidence type="ECO:0000256" key="1">
    <source>
        <dbReference type="ARBA" id="ARBA00022801"/>
    </source>
</evidence>
<dbReference type="NCBIfam" id="TIGR00369">
    <property type="entry name" value="unchar_dom_1"/>
    <property type="match status" value="1"/>
</dbReference>
<evidence type="ECO:0000313" key="3">
    <source>
        <dbReference type="EMBL" id="TCZ73217.1"/>
    </source>
</evidence>
<dbReference type="CDD" id="cd03443">
    <property type="entry name" value="PaaI_thioesterase"/>
    <property type="match status" value="1"/>
</dbReference>
<proteinExistence type="predicted"/>
<dbReference type="AlphaFoldDB" id="A0A4R4E2T5"/>
<evidence type="ECO:0000259" key="2">
    <source>
        <dbReference type="Pfam" id="PF03061"/>
    </source>
</evidence>
<dbReference type="GO" id="GO:0061522">
    <property type="term" value="F:1,4-dihydroxy-2-naphthoyl-CoA thioesterase activity"/>
    <property type="evidence" value="ECO:0007669"/>
    <property type="project" value="TreeGrafter"/>
</dbReference>
<name>A0A4R4E2T5_9BACL</name>
<organism evidence="3 4">
    <name type="scientific">Paenibacillus albiflavus</name>
    <dbReference type="NCBI Taxonomy" id="2545760"/>
    <lineage>
        <taxon>Bacteria</taxon>
        <taxon>Bacillati</taxon>
        <taxon>Bacillota</taxon>
        <taxon>Bacilli</taxon>
        <taxon>Bacillales</taxon>
        <taxon>Paenibacillaceae</taxon>
        <taxon>Paenibacillus</taxon>
    </lineage>
</organism>
<protein>
    <submittedName>
        <fullName evidence="3">PaaI family thioesterase</fullName>
    </submittedName>
</protein>
<dbReference type="InterPro" id="IPR003736">
    <property type="entry name" value="PAAI_dom"/>
</dbReference>
<feature type="domain" description="Thioesterase" evidence="2">
    <location>
        <begin position="44"/>
        <end position="118"/>
    </location>
</feature>
<keyword evidence="1" id="KW-0378">Hydrolase</keyword>
<dbReference type="InterPro" id="IPR029069">
    <property type="entry name" value="HotDog_dom_sf"/>
</dbReference>
<dbReference type="Pfam" id="PF03061">
    <property type="entry name" value="4HBT"/>
    <property type="match status" value="1"/>
</dbReference>
<dbReference type="PANTHER" id="PTHR43240:SF1">
    <property type="entry name" value="BLR5584 PROTEIN"/>
    <property type="match status" value="1"/>
</dbReference>
<comment type="caution">
    <text evidence="3">The sequence shown here is derived from an EMBL/GenBank/DDBJ whole genome shotgun (WGS) entry which is preliminary data.</text>
</comment>
<evidence type="ECO:0000313" key="4">
    <source>
        <dbReference type="Proteomes" id="UP000295418"/>
    </source>
</evidence>
<reference evidence="3 4" key="1">
    <citation type="submission" date="2019-03" db="EMBL/GenBank/DDBJ databases">
        <authorList>
            <person name="Kim M.K.M."/>
        </authorList>
    </citation>
    <scope>NUCLEOTIDE SEQUENCE [LARGE SCALE GENOMIC DNA]</scope>
    <source>
        <strain evidence="3 4">18JY21-1</strain>
    </source>
</reference>
<keyword evidence="4" id="KW-1185">Reference proteome</keyword>
<dbReference type="PANTHER" id="PTHR43240">
    <property type="entry name" value="1,4-DIHYDROXY-2-NAPHTHOYL-COA THIOESTERASE 1"/>
    <property type="match status" value="1"/>
</dbReference>
<dbReference type="EMBL" id="SKFG01000034">
    <property type="protein sequence ID" value="TCZ73217.1"/>
    <property type="molecule type" value="Genomic_DNA"/>
</dbReference>
<accession>A0A4R4E2T5</accession>
<dbReference type="Proteomes" id="UP000295418">
    <property type="component" value="Unassembled WGS sequence"/>
</dbReference>
<gene>
    <name evidence="3" type="ORF">E0485_21515</name>
</gene>
<dbReference type="InterPro" id="IPR006683">
    <property type="entry name" value="Thioestr_dom"/>
</dbReference>